<dbReference type="PANTHER" id="PTHR42709">
    <property type="entry name" value="ALKALINE PHOSPHATASE LIKE PROTEIN"/>
    <property type="match status" value="1"/>
</dbReference>
<comment type="similarity">
    <text evidence="2">Belongs to the DedA family.</text>
</comment>
<evidence type="ECO:0000256" key="5">
    <source>
        <dbReference type="ARBA" id="ARBA00022989"/>
    </source>
</evidence>
<dbReference type="InterPro" id="IPR032816">
    <property type="entry name" value="VTT_dom"/>
</dbReference>
<evidence type="ECO:0000256" key="3">
    <source>
        <dbReference type="ARBA" id="ARBA00022475"/>
    </source>
</evidence>
<evidence type="ECO:0000256" key="4">
    <source>
        <dbReference type="ARBA" id="ARBA00022692"/>
    </source>
</evidence>
<evidence type="ECO:0000259" key="8">
    <source>
        <dbReference type="Pfam" id="PF09335"/>
    </source>
</evidence>
<feature type="domain" description="VTT" evidence="8">
    <location>
        <begin position="62"/>
        <end position="187"/>
    </location>
</feature>
<proteinExistence type="inferred from homology"/>
<keyword evidence="4 7" id="KW-0812">Transmembrane</keyword>
<feature type="transmembrane region" description="Helical" evidence="7">
    <location>
        <begin position="167"/>
        <end position="192"/>
    </location>
</feature>
<dbReference type="RefSeq" id="WP_252446224.1">
    <property type="nucleotide sequence ID" value="NZ_JAGSOV010000089.1"/>
</dbReference>
<reference evidence="9" key="1">
    <citation type="submission" date="2021-04" db="EMBL/GenBank/DDBJ databases">
        <title>Pseudonocardia sp. nov., isolated from sandy soil of mangrove forest.</title>
        <authorList>
            <person name="Zan Z."/>
            <person name="Huang R."/>
            <person name="Liu W."/>
        </authorList>
    </citation>
    <scope>NUCLEOTIDE SEQUENCE</scope>
    <source>
        <strain evidence="9">S2-4</strain>
    </source>
</reference>
<evidence type="ECO:0000256" key="6">
    <source>
        <dbReference type="ARBA" id="ARBA00023136"/>
    </source>
</evidence>
<dbReference type="Proteomes" id="UP001165283">
    <property type="component" value="Unassembled WGS sequence"/>
</dbReference>
<comment type="subcellular location">
    <subcellularLocation>
        <location evidence="1">Cell membrane</location>
        <topology evidence="1">Multi-pass membrane protein</topology>
    </subcellularLocation>
</comment>
<evidence type="ECO:0000313" key="9">
    <source>
        <dbReference type="EMBL" id="MCO1660684.1"/>
    </source>
</evidence>
<keyword evidence="10" id="KW-1185">Reference proteome</keyword>
<sequence length="235" mass="25034">MPTPGPPMLPEGIPCGDPLVLGSDGRLPVIDWLELAESLIASPWFYAVLIAVSFLDSFLPLIPSEAVVIVAGVYAAAGQTDIVLVIAATTLGAFLGDLLPYAVGRLLGARVLKRMPPGSKRRAAHDWFARELDARGGFILVTTRFIPVGRYLATLSTGLVGYPLRKYVLFVAFATASWSAYTALTGYLGGVFFQDNTLLGIAVGVGLAFVVTGVIEAVRHIRRRRSALAPEPVVD</sequence>
<evidence type="ECO:0000256" key="2">
    <source>
        <dbReference type="ARBA" id="ARBA00010792"/>
    </source>
</evidence>
<accession>A0ABT1AC97</accession>
<keyword evidence="6 7" id="KW-0472">Membrane</keyword>
<feature type="transmembrane region" description="Helical" evidence="7">
    <location>
        <begin position="44"/>
        <end position="62"/>
    </location>
</feature>
<feature type="transmembrane region" description="Helical" evidence="7">
    <location>
        <begin position="198"/>
        <end position="218"/>
    </location>
</feature>
<organism evidence="9 10">
    <name type="scientific">Pseudonocardia humida</name>
    <dbReference type="NCBI Taxonomy" id="2800819"/>
    <lineage>
        <taxon>Bacteria</taxon>
        <taxon>Bacillati</taxon>
        <taxon>Actinomycetota</taxon>
        <taxon>Actinomycetes</taxon>
        <taxon>Pseudonocardiales</taxon>
        <taxon>Pseudonocardiaceae</taxon>
        <taxon>Pseudonocardia</taxon>
    </lineage>
</organism>
<comment type="caution">
    <text evidence="9">The sequence shown here is derived from an EMBL/GenBank/DDBJ whole genome shotgun (WGS) entry which is preliminary data.</text>
</comment>
<evidence type="ECO:0000256" key="1">
    <source>
        <dbReference type="ARBA" id="ARBA00004651"/>
    </source>
</evidence>
<keyword evidence="5 7" id="KW-1133">Transmembrane helix</keyword>
<name>A0ABT1AC97_9PSEU</name>
<dbReference type="PANTHER" id="PTHR42709:SF6">
    <property type="entry name" value="UNDECAPRENYL PHOSPHATE TRANSPORTER A"/>
    <property type="match status" value="1"/>
</dbReference>
<feature type="transmembrane region" description="Helical" evidence="7">
    <location>
        <begin position="82"/>
        <end position="104"/>
    </location>
</feature>
<evidence type="ECO:0000313" key="10">
    <source>
        <dbReference type="Proteomes" id="UP001165283"/>
    </source>
</evidence>
<keyword evidence="3" id="KW-1003">Cell membrane</keyword>
<dbReference type="EMBL" id="JAGSOV010000089">
    <property type="protein sequence ID" value="MCO1660684.1"/>
    <property type="molecule type" value="Genomic_DNA"/>
</dbReference>
<dbReference type="InterPro" id="IPR051311">
    <property type="entry name" value="DedA_domain"/>
</dbReference>
<gene>
    <name evidence="9" type="ORF">KDL28_37105</name>
</gene>
<protein>
    <submittedName>
        <fullName evidence="9">DedA family protein</fullName>
    </submittedName>
</protein>
<evidence type="ECO:0000256" key="7">
    <source>
        <dbReference type="SAM" id="Phobius"/>
    </source>
</evidence>
<dbReference type="Pfam" id="PF09335">
    <property type="entry name" value="VTT_dom"/>
    <property type="match status" value="1"/>
</dbReference>